<dbReference type="STRING" id="29364.SAMN04487772_11637"/>
<evidence type="ECO:0000256" key="6">
    <source>
        <dbReference type="ARBA" id="ARBA00022840"/>
    </source>
</evidence>
<dbReference type="PANTHER" id="PTHR43553:SF24">
    <property type="entry name" value="ENERGY-COUPLING FACTOR TRANSPORTER ATP-BINDING PROTEIN ECFA1"/>
    <property type="match status" value="1"/>
</dbReference>
<dbReference type="CDD" id="cd03225">
    <property type="entry name" value="ABC_cobalt_CbiO_domain1"/>
    <property type="match status" value="1"/>
</dbReference>
<evidence type="ECO:0000256" key="5">
    <source>
        <dbReference type="ARBA" id="ARBA00022741"/>
    </source>
</evidence>
<dbReference type="InterPro" id="IPR003439">
    <property type="entry name" value="ABC_transporter-like_ATP-bd"/>
</dbReference>
<dbReference type="SMART" id="SM00382">
    <property type="entry name" value="AAA"/>
    <property type="match status" value="1"/>
</dbReference>
<evidence type="ECO:0000256" key="4">
    <source>
        <dbReference type="ARBA" id="ARBA00022475"/>
    </source>
</evidence>
<dbReference type="RefSeq" id="WP_092478230.1">
    <property type="nucleotide sequence ID" value="NZ_FOHN01000016.1"/>
</dbReference>
<dbReference type="InterPro" id="IPR030947">
    <property type="entry name" value="EcfA_1"/>
</dbReference>
<dbReference type="PROSITE" id="PS00211">
    <property type="entry name" value="ABC_TRANSPORTER_1"/>
    <property type="match status" value="1"/>
</dbReference>
<keyword evidence="3" id="KW-0813">Transport</keyword>
<gene>
    <name evidence="10" type="ORF">SAMN04487772_11637</name>
</gene>
<evidence type="ECO:0000256" key="7">
    <source>
        <dbReference type="ARBA" id="ARBA00022967"/>
    </source>
</evidence>
<evidence type="ECO:0000313" key="10">
    <source>
        <dbReference type="EMBL" id="SET35093.1"/>
    </source>
</evidence>
<dbReference type="InterPro" id="IPR017871">
    <property type="entry name" value="ABC_transporter-like_CS"/>
</dbReference>
<keyword evidence="6 10" id="KW-0067">ATP-binding</keyword>
<dbReference type="PROSITE" id="PS50893">
    <property type="entry name" value="ABC_TRANSPORTER_2"/>
    <property type="match status" value="1"/>
</dbReference>
<dbReference type="NCBIfam" id="NF010167">
    <property type="entry name" value="PRK13648.1"/>
    <property type="match status" value="1"/>
</dbReference>
<feature type="domain" description="ABC transporter" evidence="9">
    <location>
        <begin position="4"/>
        <end position="247"/>
    </location>
</feature>
<dbReference type="OrthoDB" id="9784332at2"/>
<reference evidence="10 11" key="1">
    <citation type="submission" date="2016-10" db="EMBL/GenBank/DDBJ databases">
        <authorList>
            <person name="de Groot N.N."/>
        </authorList>
    </citation>
    <scope>NUCLEOTIDE SEQUENCE [LARGE SCALE GENOMIC DNA]</scope>
    <source>
        <strain evidence="10 11">DSM 1801</strain>
    </source>
</reference>
<evidence type="ECO:0000256" key="8">
    <source>
        <dbReference type="ARBA" id="ARBA00023136"/>
    </source>
</evidence>
<protein>
    <submittedName>
        <fullName evidence="10">Energy-coupling factor transport system ATP-binding protein</fullName>
    </submittedName>
</protein>
<keyword evidence="5" id="KW-0547">Nucleotide-binding</keyword>
<dbReference type="Gene3D" id="3.40.50.300">
    <property type="entry name" value="P-loop containing nucleotide triphosphate hydrolases"/>
    <property type="match status" value="1"/>
</dbReference>
<dbReference type="GO" id="GO:0016887">
    <property type="term" value="F:ATP hydrolysis activity"/>
    <property type="evidence" value="ECO:0007669"/>
    <property type="project" value="InterPro"/>
</dbReference>
<dbReference type="Pfam" id="PF00005">
    <property type="entry name" value="ABC_tran"/>
    <property type="match status" value="1"/>
</dbReference>
<evidence type="ECO:0000259" key="9">
    <source>
        <dbReference type="PROSITE" id="PS50893"/>
    </source>
</evidence>
<keyword evidence="7" id="KW-1278">Translocase</keyword>
<dbReference type="GO" id="GO:0005524">
    <property type="term" value="F:ATP binding"/>
    <property type="evidence" value="ECO:0007669"/>
    <property type="project" value="UniProtKB-KW"/>
</dbReference>
<dbReference type="EMBL" id="FOHN01000016">
    <property type="protein sequence ID" value="SET35093.1"/>
    <property type="molecule type" value="Genomic_DNA"/>
</dbReference>
<organism evidence="10 11">
    <name type="scientific">[Clostridium] polysaccharolyticum</name>
    <dbReference type="NCBI Taxonomy" id="29364"/>
    <lineage>
        <taxon>Bacteria</taxon>
        <taxon>Bacillati</taxon>
        <taxon>Bacillota</taxon>
        <taxon>Clostridia</taxon>
        <taxon>Lachnospirales</taxon>
        <taxon>Lachnospiraceae</taxon>
    </lineage>
</organism>
<dbReference type="Proteomes" id="UP000199800">
    <property type="component" value="Unassembled WGS sequence"/>
</dbReference>
<dbReference type="PANTHER" id="PTHR43553">
    <property type="entry name" value="HEAVY METAL TRANSPORTER"/>
    <property type="match status" value="1"/>
</dbReference>
<keyword evidence="8" id="KW-0472">Membrane</keyword>
<dbReference type="NCBIfam" id="TIGR04520">
    <property type="entry name" value="ECF_ATPase_1"/>
    <property type="match status" value="1"/>
</dbReference>
<evidence type="ECO:0000256" key="1">
    <source>
        <dbReference type="ARBA" id="ARBA00004202"/>
    </source>
</evidence>
<dbReference type="GO" id="GO:0042626">
    <property type="term" value="F:ATPase-coupled transmembrane transporter activity"/>
    <property type="evidence" value="ECO:0007669"/>
    <property type="project" value="TreeGrafter"/>
</dbReference>
<evidence type="ECO:0000256" key="3">
    <source>
        <dbReference type="ARBA" id="ARBA00022448"/>
    </source>
</evidence>
<accession>A0A1I0DR80</accession>
<dbReference type="InterPro" id="IPR050095">
    <property type="entry name" value="ECF_ABC_transporter_ATP-bd"/>
</dbReference>
<dbReference type="InterPro" id="IPR027417">
    <property type="entry name" value="P-loop_NTPase"/>
</dbReference>
<keyword evidence="4" id="KW-1003">Cell membrane</keyword>
<dbReference type="InterPro" id="IPR015856">
    <property type="entry name" value="ABC_transpr_CbiO/EcfA_su"/>
</dbReference>
<keyword evidence="11" id="KW-1185">Reference proteome</keyword>
<evidence type="ECO:0000256" key="2">
    <source>
        <dbReference type="ARBA" id="ARBA00005417"/>
    </source>
</evidence>
<dbReference type="InterPro" id="IPR003593">
    <property type="entry name" value="AAA+_ATPase"/>
</dbReference>
<dbReference type="GO" id="GO:0043190">
    <property type="term" value="C:ATP-binding cassette (ABC) transporter complex"/>
    <property type="evidence" value="ECO:0007669"/>
    <property type="project" value="TreeGrafter"/>
</dbReference>
<sequence>MEIIKTEHVVFNYIRKDENGEIEAVKRAVDDVSISIQRGKFTAILGHNGSGKSTLAKQLNGILMPSEGAIWVENMDTREEEYLWDIRQTAGLVFQNPDNQLISNVVEEDVGFGPENLGIPTDEIWERVVHSLKAVGMYSMRKESPNRLSGGQKQRVAIAGILAMKPSCIILDEPTAMLDPNGRKEVLDALYELNQKEKVTVILITHYMEEVIHADNVIVMDQGKVVMEGTPNQVFRNVEQLRAIRLNVPQVTELAYELRRNGFPIKEGILTKEELIAEILKVRGKR</sequence>
<proteinExistence type="inferred from homology"/>
<dbReference type="FunFam" id="3.40.50.300:FF:000224">
    <property type="entry name" value="Energy-coupling factor transporter ATP-binding protein EcfA"/>
    <property type="match status" value="1"/>
</dbReference>
<comment type="subcellular location">
    <subcellularLocation>
        <location evidence="1">Cell membrane</location>
        <topology evidence="1">Peripheral membrane protein</topology>
    </subcellularLocation>
</comment>
<comment type="similarity">
    <text evidence="2">Belongs to the ABC transporter superfamily.</text>
</comment>
<dbReference type="AlphaFoldDB" id="A0A1I0DR80"/>
<name>A0A1I0DR80_9FIRM</name>
<dbReference type="SUPFAM" id="SSF52540">
    <property type="entry name" value="P-loop containing nucleoside triphosphate hydrolases"/>
    <property type="match status" value="1"/>
</dbReference>
<evidence type="ECO:0000313" key="11">
    <source>
        <dbReference type="Proteomes" id="UP000199800"/>
    </source>
</evidence>